<dbReference type="SMART" id="SM00248">
    <property type="entry name" value="ANK"/>
    <property type="match status" value="7"/>
</dbReference>
<evidence type="ECO:0000256" key="2">
    <source>
        <dbReference type="ARBA" id="ARBA00023043"/>
    </source>
</evidence>
<dbReference type="Gene3D" id="1.25.40.20">
    <property type="entry name" value="Ankyrin repeat-containing domain"/>
    <property type="match status" value="3"/>
</dbReference>
<reference evidence="4 5" key="1">
    <citation type="submission" date="2020-03" db="EMBL/GenBank/DDBJ databases">
        <title>Draft Genome Sequence of Cudoniella acicularis.</title>
        <authorList>
            <person name="Buettner E."/>
            <person name="Kellner H."/>
        </authorList>
    </citation>
    <scope>NUCLEOTIDE SEQUENCE [LARGE SCALE GENOMIC DNA]</scope>
    <source>
        <strain evidence="4 5">DSM 108380</strain>
    </source>
</reference>
<dbReference type="Pfam" id="PF12796">
    <property type="entry name" value="Ank_2"/>
    <property type="match status" value="1"/>
</dbReference>
<feature type="repeat" description="ANK" evidence="3">
    <location>
        <begin position="352"/>
        <end position="384"/>
    </location>
</feature>
<dbReference type="Proteomes" id="UP000566819">
    <property type="component" value="Unassembled WGS sequence"/>
</dbReference>
<dbReference type="InterPro" id="IPR002110">
    <property type="entry name" value="Ankyrin_rpt"/>
</dbReference>
<proteinExistence type="predicted"/>
<evidence type="ECO:0000256" key="1">
    <source>
        <dbReference type="ARBA" id="ARBA00022737"/>
    </source>
</evidence>
<gene>
    <name evidence="4" type="ORF">G7Y89_g7423</name>
</gene>
<accession>A0A8H4RJC1</accession>
<evidence type="ECO:0008006" key="6">
    <source>
        <dbReference type="Google" id="ProtNLM"/>
    </source>
</evidence>
<organism evidence="4 5">
    <name type="scientific">Cudoniella acicularis</name>
    <dbReference type="NCBI Taxonomy" id="354080"/>
    <lineage>
        <taxon>Eukaryota</taxon>
        <taxon>Fungi</taxon>
        <taxon>Dikarya</taxon>
        <taxon>Ascomycota</taxon>
        <taxon>Pezizomycotina</taxon>
        <taxon>Leotiomycetes</taxon>
        <taxon>Helotiales</taxon>
        <taxon>Tricladiaceae</taxon>
        <taxon>Cudoniella</taxon>
    </lineage>
</organism>
<evidence type="ECO:0000313" key="5">
    <source>
        <dbReference type="Proteomes" id="UP000566819"/>
    </source>
</evidence>
<keyword evidence="2 3" id="KW-0040">ANK repeat</keyword>
<keyword evidence="1" id="KW-0677">Repeat</keyword>
<comment type="caution">
    <text evidence="4">The sequence shown here is derived from an EMBL/GenBank/DDBJ whole genome shotgun (WGS) entry which is preliminary data.</text>
</comment>
<dbReference type="EMBL" id="JAAMPI010000522">
    <property type="protein sequence ID" value="KAF4630713.1"/>
    <property type="molecule type" value="Genomic_DNA"/>
</dbReference>
<sequence length="428" mass="47038">MKTCVQQAPFLTSRPLELTLTEPETFDQMVEDSLFVGPHIDVKSNPRCKRITPIFFARFLESKVKSDNQGKTLISDLIQNIVHLLTGEEKSPTLREAYTTALCEAMARHMPVEKALHIVASVDAKEWNTTGIQRAAVVAAAACSDITSMKALLMDLPYIRRDSTYFGSMLTAAAVNGHYEAAVLLLDHGADPNDRSERSPSAMQAAAFAGHIEIVQLFLARFYKLGDLGHTVAEMLDSEVDPFVIGYMSTLEWGPLLTPLEQAAMCDRKEVVQLLLDRRLDRSYCNLGGALARAAKNGHEEIATALLREGADVNFEGNHAAYAKTLAAAQNDEANMIRFLLSRGVDLNANDQGQQALVFACNYGFEKTVRVLIEAGVDPNCSHNSGWCPVSPLKSAMDTGQDHIVKLLLERGVDPIEVELPGPWFHNL</sequence>
<dbReference type="PROSITE" id="PS50088">
    <property type="entry name" value="ANK_REPEAT"/>
    <property type="match status" value="4"/>
</dbReference>
<evidence type="ECO:0000313" key="4">
    <source>
        <dbReference type="EMBL" id="KAF4630713.1"/>
    </source>
</evidence>
<dbReference type="OrthoDB" id="4772757at2759"/>
<feature type="repeat" description="ANK" evidence="3">
    <location>
        <begin position="168"/>
        <end position="197"/>
    </location>
</feature>
<dbReference type="SUPFAM" id="SSF48403">
    <property type="entry name" value="Ankyrin repeat"/>
    <property type="match status" value="1"/>
</dbReference>
<keyword evidence="5" id="KW-1185">Reference proteome</keyword>
<protein>
    <recommendedName>
        <fullName evidence="6">Ankyrin</fullName>
    </recommendedName>
</protein>
<dbReference type="PANTHER" id="PTHR24198:SF165">
    <property type="entry name" value="ANKYRIN REPEAT-CONTAINING PROTEIN-RELATED"/>
    <property type="match status" value="1"/>
</dbReference>
<dbReference type="Pfam" id="PF00023">
    <property type="entry name" value="Ank"/>
    <property type="match status" value="1"/>
</dbReference>
<dbReference type="AlphaFoldDB" id="A0A8H4RJC1"/>
<dbReference type="PANTHER" id="PTHR24198">
    <property type="entry name" value="ANKYRIN REPEAT AND PROTEIN KINASE DOMAIN-CONTAINING PROTEIN"/>
    <property type="match status" value="1"/>
</dbReference>
<dbReference type="Pfam" id="PF13637">
    <property type="entry name" value="Ank_4"/>
    <property type="match status" value="1"/>
</dbReference>
<dbReference type="InterPro" id="IPR036770">
    <property type="entry name" value="Ankyrin_rpt-contain_sf"/>
</dbReference>
<evidence type="ECO:0000256" key="3">
    <source>
        <dbReference type="PROSITE-ProRule" id="PRU00023"/>
    </source>
</evidence>
<feature type="repeat" description="ANK" evidence="3">
    <location>
        <begin position="286"/>
        <end position="318"/>
    </location>
</feature>
<feature type="repeat" description="ANK" evidence="3">
    <location>
        <begin position="328"/>
        <end position="352"/>
    </location>
</feature>
<name>A0A8H4RJC1_9HELO</name>